<dbReference type="SUPFAM" id="SSF52087">
    <property type="entry name" value="CRAL/TRIO domain"/>
    <property type="match status" value="1"/>
</dbReference>
<dbReference type="SMART" id="SM01100">
    <property type="entry name" value="CRAL_TRIO_N"/>
    <property type="match status" value="1"/>
</dbReference>
<evidence type="ECO:0000259" key="1">
    <source>
        <dbReference type="PROSITE" id="PS50191"/>
    </source>
</evidence>
<feature type="domain" description="CRAL-TRIO" evidence="1">
    <location>
        <begin position="132"/>
        <end position="295"/>
    </location>
</feature>
<organism evidence="2 3">
    <name type="scientific">Gryllus longicercus</name>
    <dbReference type="NCBI Taxonomy" id="2509291"/>
    <lineage>
        <taxon>Eukaryota</taxon>
        <taxon>Metazoa</taxon>
        <taxon>Ecdysozoa</taxon>
        <taxon>Arthropoda</taxon>
        <taxon>Hexapoda</taxon>
        <taxon>Insecta</taxon>
        <taxon>Pterygota</taxon>
        <taxon>Neoptera</taxon>
        <taxon>Polyneoptera</taxon>
        <taxon>Orthoptera</taxon>
        <taxon>Ensifera</taxon>
        <taxon>Gryllidea</taxon>
        <taxon>Grylloidea</taxon>
        <taxon>Gryllidae</taxon>
        <taxon>Gryllinae</taxon>
        <taxon>Gryllus</taxon>
    </lineage>
</organism>
<dbReference type="InterPro" id="IPR001251">
    <property type="entry name" value="CRAL-TRIO_dom"/>
</dbReference>
<keyword evidence="3" id="KW-1185">Reference proteome</keyword>
<dbReference type="Proteomes" id="UP001378592">
    <property type="component" value="Unassembled WGS sequence"/>
</dbReference>
<dbReference type="InterPro" id="IPR036865">
    <property type="entry name" value="CRAL-TRIO_dom_sf"/>
</dbReference>
<dbReference type="GO" id="GO:1902936">
    <property type="term" value="F:phosphatidylinositol bisphosphate binding"/>
    <property type="evidence" value="ECO:0007669"/>
    <property type="project" value="TreeGrafter"/>
</dbReference>
<dbReference type="GO" id="GO:0016020">
    <property type="term" value="C:membrane"/>
    <property type="evidence" value="ECO:0007669"/>
    <property type="project" value="TreeGrafter"/>
</dbReference>
<dbReference type="SMART" id="SM00516">
    <property type="entry name" value="SEC14"/>
    <property type="match status" value="1"/>
</dbReference>
<dbReference type="PRINTS" id="PR00180">
    <property type="entry name" value="CRETINALDHBP"/>
</dbReference>
<reference evidence="2 3" key="1">
    <citation type="submission" date="2024-03" db="EMBL/GenBank/DDBJ databases">
        <title>The genome assembly and annotation of the cricket Gryllus longicercus Weissman &amp; Gray.</title>
        <authorList>
            <person name="Szrajer S."/>
            <person name="Gray D."/>
            <person name="Ylla G."/>
        </authorList>
    </citation>
    <scope>NUCLEOTIDE SEQUENCE [LARGE SCALE GENOMIC DNA]</scope>
    <source>
        <strain evidence="2">DAG 2021-001</strain>
        <tissue evidence="2">Whole body minus gut</tissue>
    </source>
</reference>
<dbReference type="AlphaFoldDB" id="A0AAN9VAZ6"/>
<dbReference type="PANTHER" id="PTHR10174">
    <property type="entry name" value="ALPHA-TOCOPHEROL TRANSFER PROTEIN-RELATED"/>
    <property type="match status" value="1"/>
</dbReference>
<protein>
    <recommendedName>
        <fullName evidence="1">CRAL-TRIO domain-containing protein</fullName>
    </recommendedName>
</protein>
<gene>
    <name evidence="2" type="ORF">R5R35_002613</name>
</gene>
<comment type="caution">
    <text evidence="2">The sequence shown here is derived from an EMBL/GenBank/DDBJ whole genome shotgun (WGS) entry which is preliminary data.</text>
</comment>
<sequence length="324" mass="37198">MAPTPTQIPTPTLPKAEVLSWMACRALLPQDVRLDMGPLGTLRLEEQLDEKLQRVASEELREADVDIPDTIAALRTRLQEEKELVVPLDDEYMITFLRPCHWYPDSAFQKMCNFYAFKARNPHVGRPLPMSRVDVVANSGTVCILPRRDQFGRRMLLLQTGRKWDPKKLTMDELLSAVLMFLEIAIVEPSTQVAGVVILWDLEGLSLSQVLKFTPTFAKNLLHLIQDCVPLRVKAFHFINQSNLFDIAFNVLKPFLKEKLRSRLYFHGKSSKTLLDHVDPKLLPKQYGGELEMHFDGGELVALFHLFETYFDELTKYGYTKLPK</sequence>
<dbReference type="SUPFAM" id="SSF46938">
    <property type="entry name" value="CRAL/TRIO N-terminal domain"/>
    <property type="match status" value="1"/>
</dbReference>
<dbReference type="PANTHER" id="PTHR10174:SF220">
    <property type="entry name" value="LD41874P"/>
    <property type="match status" value="1"/>
</dbReference>
<dbReference type="Gene3D" id="3.40.525.10">
    <property type="entry name" value="CRAL-TRIO lipid binding domain"/>
    <property type="match status" value="1"/>
</dbReference>
<dbReference type="Gene3D" id="1.10.8.20">
    <property type="entry name" value="N-terminal domain of phosphatidylinositol transfer protein sec14p"/>
    <property type="match status" value="1"/>
</dbReference>
<dbReference type="EMBL" id="JAZDUA010000410">
    <property type="protein sequence ID" value="KAK7792960.1"/>
    <property type="molecule type" value="Genomic_DNA"/>
</dbReference>
<dbReference type="Pfam" id="PF00650">
    <property type="entry name" value="CRAL_TRIO"/>
    <property type="match status" value="1"/>
</dbReference>
<accession>A0AAN9VAZ6</accession>
<proteinExistence type="predicted"/>
<evidence type="ECO:0000313" key="2">
    <source>
        <dbReference type="EMBL" id="KAK7792960.1"/>
    </source>
</evidence>
<name>A0AAN9VAZ6_9ORTH</name>
<dbReference type="InterPro" id="IPR011074">
    <property type="entry name" value="CRAL/TRIO_N_dom"/>
</dbReference>
<evidence type="ECO:0000313" key="3">
    <source>
        <dbReference type="Proteomes" id="UP001378592"/>
    </source>
</evidence>
<dbReference type="InterPro" id="IPR036273">
    <property type="entry name" value="CRAL/TRIO_N_dom_sf"/>
</dbReference>
<dbReference type="Gene3D" id="1.20.5.1200">
    <property type="entry name" value="Alpha-tocopherol transfer"/>
    <property type="match status" value="1"/>
</dbReference>
<dbReference type="PROSITE" id="PS50191">
    <property type="entry name" value="CRAL_TRIO"/>
    <property type="match status" value="1"/>
</dbReference>
<dbReference type="CDD" id="cd00170">
    <property type="entry name" value="SEC14"/>
    <property type="match status" value="1"/>
</dbReference>